<dbReference type="AlphaFoldDB" id="A0A3N6P2I7"/>
<evidence type="ECO:0000259" key="5">
    <source>
        <dbReference type="Pfam" id="PF00149"/>
    </source>
</evidence>
<evidence type="ECO:0000313" key="6">
    <source>
        <dbReference type="EMBL" id="RQG91809.1"/>
    </source>
</evidence>
<keyword evidence="3" id="KW-0408">Iron</keyword>
<dbReference type="Pfam" id="PF00149">
    <property type="entry name" value="Metallophos"/>
    <property type="match status" value="1"/>
</dbReference>
<feature type="domain" description="Calcineurin-like phosphoesterase" evidence="5">
    <location>
        <begin position="9"/>
        <end position="200"/>
    </location>
</feature>
<comment type="similarity">
    <text evidence="4">Belongs to the cyclic nucleotide phosphodiesterase class-III family.</text>
</comment>
<dbReference type="RefSeq" id="WP_124197082.1">
    <property type="nucleotide sequence ID" value="NZ_REGA01000020.1"/>
</dbReference>
<keyword evidence="7" id="KW-1185">Reference proteome</keyword>
<name>A0A3N6P2I7_NATCH</name>
<organism evidence="6 7">
    <name type="scientific">Natrarchaeobius chitinivorans</name>
    <dbReference type="NCBI Taxonomy" id="1679083"/>
    <lineage>
        <taxon>Archaea</taxon>
        <taxon>Methanobacteriati</taxon>
        <taxon>Methanobacteriota</taxon>
        <taxon>Stenosarchaea group</taxon>
        <taxon>Halobacteria</taxon>
        <taxon>Halobacteriales</taxon>
        <taxon>Natrialbaceae</taxon>
        <taxon>Natrarchaeobius</taxon>
    </lineage>
</organism>
<keyword evidence="2" id="KW-0378">Hydrolase</keyword>
<dbReference type="PANTHER" id="PTHR42988">
    <property type="entry name" value="PHOSPHOHYDROLASE"/>
    <property type="match status" value="1"/>
</dbReference>
<dbReference type="OrthoDB" id="50367at2157"/>
<protein>
    <recommendedName>
        <fullName evidence="5">Calcineurin-like phosphoesterase domain-containing protein</fullName>
    </recommendedName>
</protein>
<sequence length="256" mass="28326">MTGTDRPSRIAVVTDIHAKPDSIGELAEALSVLRTEIEREVQPDLIVALGDLVHGGQSEETTLELLEAVIDTLEGGETPVRYVPGNHDVAVLDRSTLEDAFGHELWSIEERIVFLDSTGAGCTGFGGEIGSEQRDALESQADALSNPIVFVHHPLGFRRLDENRWFHDRPEQAFCTDRVAINEILKAIEPAFVVNGHLHWSDHTRDGGTDHFTVDSFNKELSEKPHGAFGVVDLEDGSRVRLVESTGFERIYRLPQ</sequence>
<evidence type="ECO:0000313" key="7">
    <source>
        <dbReference type="Proteomes" id="UP000282323"/>
    </source>
</evidence>
<evidence type="ECO:0000256" key="4">
    <source>
        <dbReference type="ARBA" id="ARBA00025742"/>
    </source>
</evidence>
<dbReference type="EMBL" id="REGA01000020">
    <property type="protein sequence ID" value="RQG91809.1"/>
    <property type="molecule type" value="Genomic_DNA"/>
</dbReference>
<reference evidence="6 7" key="1">
    <citation type="submission" date="2018-10" db="EMBL/GenBank/DDBJ databases">
        <title>Natrarchaeobius chitinivorans gen. nov., sp. nov., and Natrarchaeobius haloalkaliphilus sp. nov., alkaliphilic, chitin-utilizing haloarchaea from hypersaline alkaline lakes.</title>
        <authorList>
            <person name="Sorokin D.Y."/>
            <person name="Elcheninov A.G."/>
            <person name="Kostrikina N.A."/>
            <person name="Bale N.J."/>
            <person name="Sinninghe Damste J.S."/>
            <person name="Khijniak T.V."/>
            <person name="Kublanov I.V."/>
            <person name="Toshchakov S.V."/>
        </authorList>
    </citation>
    <scope>NUCLEOTIDE SEQUENCE [LARGE SCALE GENOMIC DNA]</scope>
    <source>
        <strain evidence="6 7">AArcht4T</strain>
    </source>
</reference>
<evidence type="ECO:0000256" key="1">
    <source>
        <dbReference type="ARBA" id="ARBA00022723"/>
    </source>
</evidence>
<evidence type="ECO:0000256" key="2">
    <source>
        <dbReference type="ARBA" id="ARBA00022801"/>
    </source>
</evidence>
<proteinExistence type="inferred from homology"/>
<dbReference type="InterPro" id="IPR029052">
    <property type="entry name" value="Metallo-depent_PP-like"/>
</dbReference>
<dbReference type="InterPro" id="IPR050884">
    <property type="entry name" value="CNP_phosphodiesterase-III"/>
</dbReference>
<dbReference type="PANTHER" id="PTHR42988:SF2">
    <property type="entry name" value="CYCLIC NUCLEOTIDE PHOSPHODIESTERASE CBUA0032-RELATED"/>
    <property type="match status" value="1"/>
</dbReference>
<dbReference type="InterPro" id="IPR004843">
    <property type="entry name" value="Calcineurin-like_PHP"/>
</dbReference>
<dbReference type="SUPFAM" id="SSF56300">
    <property type="entry name" value="Metallo-dependent phosphatases"/>
    <property type="match status" value="1"/>
</dbReference>
<evidence type="ECO:0000256" key="3">
    <source>
        <dbReference type="ARBA" id="ARBA00023004"/>
    </source>
</evidence>
<dbReference type="GO" id="GO:0046872">
    <property type="term" value="F:metal ion binding"/>
    <property type="evidence" value="ECO:0007669"/>
    <property type="project" value="UniProtKB-KW"/>
</dbReference>
<comment type="caution">
    <text evidence="6">The sequence shown here is derived from an EMBL/GenBank/DDBJ whole genome shotgun (WGS) entry which is preliminary data.</text>
</comment>
<dbReference type="Proteomes" id="UP000282323">
    <property type="component" value="Unassembled WGS sequence"/>
</dbReference>
<dbReference type="Gene3D" id="3.60.21.10">
    <property type="match status" value="1"/>
</dbReference>
<accession>A0A3N6P2I7</accession>
<dbReference type="GO" id="GO:0016787">
    <property type="term" value="F:hydrolase activity"/>
    <property type="evidence" value="ECO:0007669"/>
    <property type="project" value="UniProtKB-KW"/>
</dbReference>
<keyword evidence="1" id="KW-0479">Metal-binding</keyword>
<gene>
    <name evidence="6" type="ORF">EA473_18605</name>
</gene>